<evidence type="ECO:0000256" key="1">
    <source>
        <dbReference type="ARBA" id="ARBA00004123"/>
    </source>
</evidence>
<dbReference type="GO" id="GO:0046982">
    <property type="term" value="F:protein heterodimerization activity"/>
    <property type="evidence" value="ECO:0007669"/>
    <property type="project" value="InterPro"/>
</dbReference>
<evidence type="ECO:0000313" key="4">
    <source>
        <dbReference type="Proteomes" id="UP000504606"/>
    </source>
</evidence>
<dbReference type="Gene3D" id="1.10.20.10">
    <property type="entry name" value="Histone, subunit A"/>
    <property type="match status" value="1"/>
</dbReference>
<dbReference type="SUPFAM" id="SSF47113">
    <property type="entry name" value="Histone-fold"/>
    <property type="match status" value="1"/>
</dbReference>
<dbReference type="OrthoDB" id="636685at2759"/>
<accession>A0A6J1T8J4</accession>
<dbReference type="InterPro" id="IPR050568">
    <property type="entry name" value="Transcr_DNA_Rep_Reg"/>
</dbReference>
<dbReference type="CTD" id="56655"/>
<dbReference type="Pfam" id="PF00808">
    <property type="entry name" value="CBFD_NFYB_HMF"/>
    <property type="match status" value="1"/>
</dbReference>
<dbReference type="Proteomes" id="UP000504606">
    <property type="component" value="Unplaced"/>
</dbReference>
<keyword evidence="4" id="KW-1185">Reference proteome</keyword>
<protein>
    <submittedName>
        <fullName evidence="5">DNA polymerase epsilon subunit 4</fullName>
    </submittedName>
</protein>
<dbReference type="AlphaFoldDB" id="A0A6J1T8J4"/>
<evidence type="ECO:0000256" key="2">
    <source>
        <dbReference type="ARBA" id="ARBA00023242"/>
    </source>
</evidence>
<proteinExistence type="predicted"/>
<organism evidence="4 5">
    <name type="scientific">Frankliniella occidentalis</name>
    <name type="common">Western flower thrips</name>
    <name type="synonym">Euthrips occidentalis</name>
    <dbReference type="NCBI Taxonomy" id="133901"/>
    <lineage>
        <taxon>Eukaryota</taxon>
        <taxon>Metazoa</taxon>
        <taxon>Ecdysozoa</taxon>
        <taxon>Arthropoda</taxon>
        <taxon>Hexapoda</taxon>
        <taxon>Insecta</taxon>
        <taxon>Pterygota</taxon>
        <taxon>Neoptera</taxon>
        <taxon>Paraneoptera</taxon>
        <taxon>Thysanoptera</taxon>
        <taxon>Terebrantia</taxon>
        <taxon>Thripoidea</taxon>
        <taxon>Thripidae</taxon>
        <taxon>Frankliniella</taxon>
    </lineage>
</organism>
<gene>
    <name evidence="5" type="primary">LOC113213231</name>
</gene>
<keyword evidence="2" id="KW-0539">Nucleus</keyword>
<evidence type="ECO:0000259" key="3">
    <source>
        <dbReference type="Pfam" id="PF00808"/>
    </source>
</evidence>
<dbReference type="InterPro" id="IPR009072">
    <property type="entry name" value="Histone-fold"/>
</dbReference>
<dbReference type="PANTHER" id="PTHR10252:SF79">
    <property type="entry name" value="DNA POLYMERASE EPSILON SUBUNIT 4"/>
    <property type="match status" value="1"/>
</dbReference>
<dbReference type="KEGG" id="foc:113213231"/>
<dbReference type="GO" id="GO:0008622">
    <property type="term" value="C:epsilon DNA polymerase complex"/>
    <property type="evidence" value="ECO:0007669"/>
    <property type="project" value="TreeGrafter"/>
</dbReference>
<dbReference type="GO" id="GO:0006261">
    <property type="term" value="P:DNA-templated DNA replication"/>
    <property type="evidence" value="ECO:0007669"/>
    <property type="project" value="TreeGrafter"/>
</dbReference>
<dbReference type="GeneID" id="113213231"/>
<reference evidence="5" key="1">
    <citation type="submission" date="2025-08" db="UniProtKB">
        <authorList>
            <consortium name="RefSeq"/>
        </authorList>
    </citation>
    <scope>IDENTIFICATION</scope>
    <source>
        <tissue evidence="5">Whole organism</tissue>
    </source>
</reference>
<evidence type="ECO:0000313" key="5">
    <source>
        <dbReference type="RefSeq" id="XP_026288005.2"/>
    </source>
</evidence>
<dbReference type="RefSeq" id="XP_026288005.2">
    <property type="nucleotide sequence ID" value="XM_026432220.2"/>
</dbReference>
<feature type="domain" description="Transcription factor CBF/NF-Y/archaeal histone" evidence="3">
    <location>
        <begin position="24"/>
        <end position="87"/>
    </location>
</feature>
<dbReference type="InterPro" id="IPR003958">
    <property type="entry name" value="CBFA_NFYB_domain"/>
</dbReference>
<sequence>MMSEEKENHDERNVEEEKAEKLVKLPLSRIKSIIKMDPDVNLASQEAVFLIAKATELFIESLARESYTHTAQSKKKTVQRKDIDAAISSSDSLLFLEGAIDV</sequence>
<dbReference type="PANTHER" id="PTHR10252">
    <property type="entry name" value="HISTONE-LIKE TRANSCRIPTION FACTOR CCAAT-RELATED"/>
    <property type="match status" value="1"/>
</dbReference>
<name>A0A6J1T8J4_FRAOC</name>
<dbReference type="CDD" id="cd22929">
    <property type="entry name" value="HFD_POLE4-like"/>
    <property type="match status" value="1"/>
</dbReference>
<comment type="subcellular location">
    <subcellularLocation>
        <location evidence="1">Nucleus</location>
    </subcellularLocation>
</comment>